<feature type="transmembrane region" description="Helical" evidence="1">
    <location>
        <begin position="38"/>
        <end position="58"/>
    </location>
</feature>
<accession>A0ABR7GE84</accession>
<sequence length="512" mass="58322">MQKYKFFDIVFFIMMAFIFTALIFFQRTVELPYLKENAPIACYLLPCLPLLYLWRRFMVKSCASANLGHLRLACLLALLLQVFIAYHIWFYVGFDVGIVRISAQYFVQGQVYPYAPTYFATNPNNTCIYFITVLFLQIGKSFSVGGYYLLILFGILCSNISLYLTCRCVLLLTDSRAVVSGTFLLGLLLFGLSPWIFVPYSDILSLPLPILTFYLYLQMKRKDTMPLWIKTSLICLPAIFGRLLKPTNLIILIALAILFALDLVRGQFQYGLKKAIVMLCTFAALFALSALASKGMTSYLAIAPDKSVEKSFAHYAMMGLNEKTIGNYSQTDDGLSTSIYDYDAKKDANLTLLKKRLQDMGFSGYLYHVLRKTVCNFSNGTFGWGKEGADFDEYIPQRSDGISRLLENFYYMKNTDADYVIGTGGKYFTYYVQLAQIVWICTLLLCFYHAFLLLKRPSTSEECLIHLALLGIFAMVTLFETNARYLISYLPFFVLCATTSKYQKPLCVGFQN</sequence>
<gene>
    <name evidence="2" type="ORF">H8R94_03825</name>
</gene>
<feature type="transmembrane region" description="Helical" evidence="1">
    <location>
        <begin position="7"/>
        <end position="26"/>
    </location>
</feature>
<keyword evidence="1" id="KW-0812">Transmembrane</keyword>
<evidence type="ECO:0000256" key="1">
    <source>
        <dbReference type="SAM" id="Phobius"/>
    </source>
</evidence>
<keyword evidence="1" id="KW-0472">Membrane</keyword>
<dbReference type="RefSeq" id="WP_186853936.1">
    <property type="nucleotide sequence ID" value="NZ_JACOPG010000001.1"/>
</dbReference>
<evidence type="ECO:0000313" key="2">
    <source>
        <dbReference type="EMBL" id="MBC5685748.1"/>
    </source>
</evidence>
<name>A0ABR7GE84_9FIRM</name>
<dbReference type="Proteomes" id="UP000643810">
    <property type="component" value="Unassembled WGS sequence"/>
</dbReference>
<proteinExistence type="predicted"/>
<dbReference type="EMBL" id="JACOPG010000001">
    <property type="protein sequence ID" value="MBC5685748.1"/>
    <property type="molecule type" value="Genomic_DNA"/>
</dbReference>
<feature type="transmembrane region" description="Helical" evidence="1">
    <location>
        <begin position="430"/>
        <end position="451"/>
    </location>
</feature>
<feature type="transmembrane region" description="Helical" evidence="1">
    <location>
        <begin position="249"/>
        <end position="268"/>
    </location>
</feature>
<feature type="transmembrane region" description="Helical" evidence="1">
    <location>
        <begin position="70"/>
        <end position="92"/>
    </location>
</feature>
<keyword evidence="1" id="KW-1133">Transmembrane helix</keyword>
<reference evidence="2 3" key="1">
    <citation type="submission" date="2020-08" db="EMBL/GenBank/DDBJ databases">
        <title>Genome public.</title>
        <authorList>
            <person name="Liu C."/>
            <person name="Sun Q."/>
        </authorList>
    </citation>
    <scope>NUCLEOTIDE SEQUENCE [LARGE SCALE GENOMIC DNA]</scope>
    <source>
        <strain evidence="2 3">NSJ-9</strain>
    </source>
</reference>
<protein>
    <recommendedName>
        <fullName evidence="4">Glycosyltransferase RgtA/B/C/D-like domain-containing protein</fullName>
    </recommendedName>
</protein>
<evidence type="ECO:0000313" key="3">
    <source>
        <dbReference type="Proteomes" id="UP000643810"/>
    </source>
</evidence>
<feature type="transmembrane region" description="Helical" evidence="1">
    <location>
        <begin position="145"/>
        <end position="165"/>
    </location>
</feature>
<evidence type="ECO:0008006" key="4">
    <source>
        <dbReference type="Google" id="ProtNLM"/>
    </source>
</evidence>
<feature type="transmembrane region" description="Helical" evidence="1">
    <location>
        <begin position="203"/>
        <end position="219"/>
    </location>
</feature>
<feature type="transmembrane region" description="Helical" evidence="1">
    <location>
        <begin position="275"/>
        <end position="292"/>
    </location>
</feature>
<keyword evidence="3" id="KW-1185">Reference proteome</keyword>
<comment type="caution">
    <text evidence="2">The sequence shown here is derived from an EMBL/GenBank/DDBJ whole genome shotgun (WGS) entry which is preliminary data.</text>
</comment>
<organism evidence="2 3">
    <name type="scientific">Roseburia lenta</name>
    <dbReference type="NCBI Taxonomy" id="2763061"/>
    <lineage>
        <taxon>Bacteria</taxon>
        <taxon>Bacillati</taxon>
        <taxon>Bacillota</taxon>
        <taxon>Clostridia</taxon>
        <taxon>Lachnospirales</taxon>
        <taxon>Lachnospiraceae</taxon>
        <taxon>Roseburia</taxon>
    </lineage>
</organism>
<feature type="transmembrane region" description="Helical" evidence="1">
    <location>
        <begin position="463"/>
        <end position="479"/>
    </location>
</feature>